<dbReference type="AlphaFoldDB" id="X0ZL37"/>
<proteinExistence type="predicted"/>
<protein>
    <submittedName>
        <fullName evidence="1">Uncharacterized protein</fullName>
    </submittedName>
</protein>
<comment type="caution">
    <text evidence="1">The sequence shown here is derived from an EMBL/GenBank/DDBJ whole genome shotgun (WGS) entry which is preliminary data.</text>
</comment>
<evidence type="ECO:0000313" key="1">
    <source>
        <dbReference type="EMBL" id="GAG70385.1"/>
    </source>
</evidence>
<organism evidence="1">
    <name type="scientific">marine sediment metagenome</name>
    <dbReference type="NCBI Taxonomy" id="412755"/>
    <lineage>
        <taxon>unclassified sequences</taxon>
        <taxon>metagenomes</taxon>
        <taxon>ecological metagenomes</taxon>
    </lineage>
</organism>
<reference evidence="1" key="1">
    <citation type="journal article" date="2014" name="Front. Microbiol.">
        <title>High frequency of phylogenetically diverse reductive dehalogenase-homologous genes in deep subseafloor sedimentary metagenomes.</title>
        <authorList>
            <person name="Kawai M."/>
            <person name="Futagami T."/>
            <person name="Toyoda A."/>
            <person name="Takaki Y."/>
            <person name="Nishi S."/>
            <person name="Hori S."/>
            <person name="Arai W."/>
            <person name="Tsubouchi T."/>
            <person name="Morono Y."/>
            <person name="Uchiyama I."/>
            <person name="Ito T."/>
            <person name="Fujiyama A."/>
            <person name="Inagaki F."/>
            <person name="Takami H."/>
        </authorList>
    </citation>
    <scope>NUCLEOTIDE SEQUENCE</scope>
    <source>
        <strain evidence="1">Expedition CK06-06</strain>
    </source>
</reference>
<dbReference type="EMBL" id="BART01001524">
    <property type="protein sequence ID" value="GAG70385.1"/>
    <property type="molecule type" value="Genomic_DNA"/>
</dbReference>
<accession>X0ZL37</accession>
<gene>
    <name evidence="1" type="ORF">S01H4_05302</name>
</gene>
<sequence length="73" mass="8460">MELKHKVLGFIPTSNLFVGIEKETNTIGIVTFGDNCKYDAEARQRTDDTIENDKSYKVLREMSKDKTFDERDI</sequence>
<name>X0ZL37_9ZZZZ</name>